<protein>
    <submittedName>
        <fullName evidence="1">Uncharacterized protein</fullName>
    </submittedName>
</protein>
<name>A0A8J3AKL7_9BACI</name>
<proteinExistence type="predicted"/>
<sequence>MNSVQDALYNWLTIKVIYDGRPSDEAAKETYEMFDTILKEDHKVSNIKIEVMEDFYLISFTQGEKDRTTRFPIEMIDCFLDQVKVNPERY</sequence>
<accession>A0A8J3AKL7</accession>
<dbReference type="AlphaFoldDB" id="A0A8J3AKL7"/>
<dbReference type="OrthoDB" id="2692034at2"/>
<reference evidence="2" key="1">
    <citation type="journal article" date="2019" name="Int. J. Syst. Evol. Microbiol.">
        <title>The Global Catalogue of Microorganisms (GCM) 10K type strain sequencing project: providing services to taxonomists for standard genome sequencing and annotation.</title>
        <authorList>
            <consortium name="The Broad Institute Genomics Platform"/>
            <consortium name="The Broad Institute Genome Sequencing Center for Infectious Disease"/>
            <person name="Wu L."/>
            <person name="Ma J."/>
        </authorList>
    </citation>
    <scope>NUCLEOTIDE SEQUENCE [LARGE SCALE GENOMIC DNA]</scope>
    <source>
        <strain evidence="2">CGMCC 1.14993</strain>
    </source>
</reference>
<dbReference type="EMBL" id="BMHB01000001">
    <property type="protein sequence ID" value="GGI14514.1"/>
    <property type="molecule type" value="Genomic_DNA"/>
</dbReference>
<evidence type="ECO:0000313" key="2">
    <source>
        <dbReference type="Proteomes" id="UP000626244"/>
    </source>
</evidence>
<keyword evidence="2" id="KW-1185">Reference proteome</keyword>
<dbReference type="Proteomes" id="UP000626244">
    <property type="component" value="Unassembled WGS sequence"/>
</dbReference>
<comment type="caution">
    <text evidence="1">The sequence shown here is derived from an EMBL/GenBank/DDBJ whole genome shotgun (WGS) entry which is preliminary data.</text>
</comment>
<organism evidence="1 2">
    <name type="scientific">Gottfriedia solisilvae</name>
    <dbReference type="NCBI Taxonomy" id="1516104"/>
    <lineage>
        <taxon>Bacteria</taxon>
        <taxon>Bacillati</taxon>
        <taxon>Bacillota</taxon>
        <taxon>Bacilli</taxon>
        <taxon>Bacillales</taxon>
        <taxon>Bacillaceae</taxon>
        <taxon>Gottfriedia</taxon>
    </lineage>
</organism>
<evidence type="ECO:0000313" key="1">
    <source>
        <dbReference type="EMBL" id="GGI14514.1"/>
    </source>
</evidence>
<dbReference type="RefSeq" id="WP_088000189.1">
    <property type="nucleotide sequence ID" value="NZ_BMHB01000001.1"/>
</dbReference>
<gene>
    <name evidence="1" type="ORF">GCM10007380_23320</name>
</gene>